<protein>
    <recommendedName>
        <fullName evidence="4">RHS repeat protein</fullName>
    </recommendedName>
</protein>
<dbReference type="RefSeq" id="WP_119375280.1">
    <property type="nucleotide sequence ID" value="NZ_QWFX01000006.1"/>
</dbReference>
<sequence length="424" mass="46765">MARLVAIALLSAAFLGFIAAPVQAQGGSALGVKHHFDWSKKLQAQSELEALDHTLLGDQIDLQSGALTFQQVDVSLPGNSGLEVSVHRTRAHGRESIFGGFKDWTLDVPVIRTNIPSSQWSATNGRWGKQRCSLPLVSSIPYQHRVAQQDGFTESRTYNHGVIMDIPGRGVQQILDNPDGASWPSTAKKVTAEGWYLTCISNVDGAGTEGFYAFAPNGDRYKFDKVASRRYVSKIETWFAWMDFGNRFYTYFSDYMSYDMLAATEVVDVHGNWVKYTYDNDGRLTKIDSNDGRRIDLLYSGTEGWVSHVVANPGTADARTWTYQYGVKSVLERNTESANPSPTNKYYNYSMLTAVTLPDGRSWTYDLGGMNAESVPGTNLCKQLAQTVSVAHPNGVALPHRGGPPVMLVRRFPRSGVHAATSSQ</sequence>
<gene>
    <name evidence="2" type="ORF">D1223_04660</name>
</gene>
<keyword evidence="3" id="KW-1185">Reference proteome</keyword>
<dbReference type="OrthoDB" id="7620568at2"/>
<evidence type="ECO:0000313" key="3">
    <source>
        <dbReference type="Proteomes" id="UP000266385"/>
    </source>
</evidence>
<dbReference type="Proteomes" id="UP000266385">
    <property type="component" value="Unassembled WGS sequence"/>
</dbReference>
<evidence type="ECO:0000256" key="1">
    <source>
        <dbReference type="SAM" id="SignalP"/>
    </source>
</evidence>
<accession>A0A399RJG1</accession>
<feature type="signal peptide" evidence="1">
    <location>
        <begin position="1"/>
        <end position="24"/>
    </location>
</feature>
<evidence type="ECO:0000313" key="2">
    <source>
        <dbReference type="EMBL" id="RIJ29962.1"/>
    </source>
</evidence>
<name>A0A399RJG1_9PROT</name>
<feature type="chain" id="PRO_5017371700" description="RHS repeat protein" evidence="1">
    <location>
        <begin position="25"/>
        <end position="424"/>
    </location>
</feature>
<dbReference type="AlphaFoldDB" id="A0A399RJG1"/>
<evidence type="ECO:0008006" key="4">
    <source>
        <dbReference type="Google" id="ProtNLM"/>
    </source>
</evidence>
<keyword evidence="1" id="KW-0732">Signal</keyword>
<dbReference type="InterPro" id="IPR006530">
    <property type="entry name" value="YD"/>
</dbReference>
<dbReference type="EMBL" id="QWFX01000006">
    <property type="protein sequence ID" value="RIJ29962.1"/>
    <property type="molecule type" value="Genomic_DNA"/>
</dbReference>
<proteinExistence type="predicted"/>
<dbReference type="NCBIfam" id="TIGR01643">
    <property type="entry name" value="YD_repeat_2x"/>
    <property type="match status" value="1"/>
</dbReference>
<reference evidence="2 3" key="1">
    <citation type="submission" date="2018-08" db="EMBL/GenBank/DDBJ databases">
        <title>Henriciella mobilis sp. nov., isolated from seawater.</title>
        <authorList>
            <person name="Cheng H."/>
            <person name="Wu Y.-H."/>
            <person name="Xu X.-W."/>
            <person name="Guo L.-L."/>
        </authorList>
    </citation>
    <scope>NUCLEOTIDE SEQUENCE [LARGE SCALE GENOMIC DNA]</scope>
    <source>
        <strain evidence="2 3">JN25</strain>
    </source>
</reference>
<comment type="caution">
    <text evidence="2">The sequence shown here is derived from an EMBL/GenBank/DDBJ whole genome shotgun (WGS) entry which is preliminary data.</text>
</comment>
<organism evidence="2 3">
    <name type="scientific">Henriciella mobilis</name>
    <dbReference type="NCBI Taxonomy" id="2305467"/>
    <lineage>
        <taxon>Bacteria</taxon>
        <taxon>Pseudomonadati</taxon>
        <taxon>Pseudomonadota</taxon>
        <taxon>Alphaproteobacteria</taxon>
        <taxon>Hyphomonadales</taxon>
        <taxon>Hyphomonadaceae</taxon>
        <taxon>Henriciella</taxon>
    </lineage>
</organism>